<dbReference type="AlphaFoldDB" id="A0A1M4EEW9"/>
<feature type="domain" description="GP-PDE" evidence="2">
    <location>
        <begin position="54"/>
        <end position="209"/>
    </location>
</feature>
<proteinExistence type="predicted"/>
<protein>
    <recommendedName>
        <fullName evidence="2">GP-PDE domain-containing protein</fullName>
    </recommendedName>
</protein>
<dbReference type="RefSeq" id="WP_225266220.1">
    <property type="nucleotide sequence ID" value="NZ_CP084058.1"/>
</dbReference>
<dbReference type="InterPro" id="IPR030395">
    <property type="entry name" value="GP_PDE_dom"/>
</dbReference>
<accession>A0A1M4EEW9</accession>
<dbReference type="SUPFAM" id="SSF51695">
    <property type="entry name" value="PLC-like phosphodiesterases"/>
    <property type="match status" value="1"/>
</dbReference>
<dbReference type="InterPro" id="IPR017946">
    <property type="entry name" value="PLC-like_Pdiesterase_TIM-brl"/>
</dbReference>
<feature type="chain" id="PRO_5012363853" description="GP-PDE domain-containing protein" evidence="1">
    <location>
        <begin position="21"/>
        <end position="263"/>
    </location>
</feature>
<sequence length="263" mass="28787">MTLPLTAVLLASLLTPPSAAALPACPQIFGHGGYPTGANAWERDQVRQPNNPTAIRQYKAWGSAGVEADLQLTRDGTKAVMWHNTSTWGLTGTKKNITEIWWATGDTKLQGRTITRGPFLGEKVYTFREWLAAMRSAGLVGLVEIKPEARQSLFSTNATIKARAWAEVLDPVKENIGSQEIILYSHDSGIAAELRTRVTAAGLTQVLRGGPVWPDVTKWEEPPPSWTLNQSAWQAALQSGARRIATDYPSQLRGWLVGKCQQT</sequence>
<evidence type="ECO:0000259" key="2">
    <source>
        <dbReference type="Pfam" id="PF03009"/>
    </source>
</evidence>
<keyword evidence="1" id="KW-0732">Signal</keyword>
<feature type="signal peptide" evidence="1">
    <location>
        <begin position="1"/>
        <end position="20"/>
    </location>
</feature>
<dbReference type="GO" id="GO:0006629">
    <property type="term" value="P:lipid metabolic process"/>
    <property type="evidence" value="ECO:0007669"/>
    <property type="project" value="InterPro"/>
</dbReference>
<dbReference type="GO" id="GO:0008081">
    <property type="term" value="F:phosphoric diester hydrolase activity"/>
    <property type="evidence" value="ECO:0007669"/>
    <property type="project" value="InterPro"/>
</dbReference>
<dbReference type="EMBL" id="LT559118">
    <property type="protein sequence ID" value="SBO97455.1"/>
    <property type="molecule type" value="Genomic_DNA"/>
</dbReference>
<dbReference type="Gene3D" id="3.20.20.190">
    <property type="entry name" value="Phosphatidylinositol (PI) phosphodiesterase"/>
    <property type="match status" value="1"/>
</dbReference>
<dbReference type="Pfam" id="PF03009">
    <property type="entry name" value="GDPD"/>
    <property type="match status" value="1"/>
</dbReference>
<gene>
    <name evidence="3" type="ORF">BN4615_P6971</name>
</gene>
<organism evidence="3">
    <name type="scientific">Nonomuraea gerenzanensis</name>
    <dbReference type="NCBI Taxonomy" id="93944"/>
    <lineage>
        <taxon>Bacteria</taxon>
        <taxon>Bacillati</taxon>
        <taxon>Actinomycetota</taxon>
        <taxon>Actinomycetes</taxon>
        <taxon>Streptosporangiales</taxon>
        <taxon>Streptosporangiaceae</taxon>
        <taxon>Nonomuraea</taxon>
    </lineage>
</organism>
<reference evidence="3" key="1">
    <citation type="submission" date="2016-04" db="EMBL/GenBank/DDBJ databases">
        <authorList>
            <person name="Evans L.H."/>
            <person name="Alamgir A."/>
            <person name="Owens N."/>
            <person name="Weber N.D."/>
            <person name="Virtaneva K."/>
            <person name="Barbian K."/>
            <person name="Babar A."/>
            <person name="Rosenke K."/>
        </authorList>
    </citation>
    <scope>NUCLEOTIDE SEQUENCE</scope>
    <source>
        <strain evidence="3">Nono1</strain>
    </source>
</reference>
<evidence type="ECO:0000313" key="3">
    <source>
        <dbReference type="EMBL" id="SBO97455.1"/>
    </source>
</evidence>
<name>A0A1M4EEW9_9ACTN</name>
<evidence type="ECO:0000256" key="1">
    <source>
        <dbReference type="SAM" id="SignalP"/>
    </source>
</evidence>